<dbReference type="FunFam" id="2.60.40.420:FF:000021">
    <property type="entry name" value="Extracellular dihydrogeodin oxidase/laccase"/>
    <property type="match status" value="1"/>
</dbReference>
<comment type="similarity">
    <text evidence="1">Belongs to the multicopper oxidase family.</text>
</comment>
<dbReference type="InterPro" id="IPR011706">
    <property type="entry name" value="Cu-oxidase_C"/>
</dbReference>
<evidence type="ECO:0000256" key="1">
    <source>
        <dbReference type="ARBA" id="ARBA00010609"/>
    </source>
</evidence>
<dbReference type="FunFam" id="2.60.40.420:FF:000038">
    <property type="entry name" value="Extracellular dihydrogeodin oxidase/laccase"/>
    <property type="match status" value="1"/>
</dbReference>
<dbReference type="Pfam" id="PF07731">
    <property type="entry name" value="Cu-oxidase_2"/>
    <property type="match status" value="1"/>
</dbReference>
<keyword evidence="7" id="KW-0732">Signal</keyword>
<dbReference type="InterPro" id="IPR045087">
    <property type="entry name" value="Cu-oxidase_fam"/>
</dbReference>
<evidence type="ECO:0000259" key="8">
    <source>
        <dbReference type="Pfam" id="PF00394"/>
    </source>
</evidence>
<dbReference type="Gene3D" id="2.60.40.420">
    <property type="entry name" value="Cupredoxins - blue copper proteins"/>
    <property type="match status" value="3"/>
</dbReference>
<protein>
    <recommendedName>
        <fullName evidence="13">Multicopper oxidase</fullName>
    </recommendedName>
</protein>
<dbReference type="InterPro" id="IPR008972">
    <property type="entry name" value="Cupredoxin"/>
</dbReference>
<dbReference type="AlphaFoldDB" id="A0AA39U6H4"/>
<feature type="domain" description="Plastocyanin-like" evidence="8">
    <location>
        <begin position="217"/>
        <end position="375"/>
    </location>
</feature>
<evidence type="ECO:0000256" key="6">
    <source>
        <dbReference type="ARBA" id="ARBA00023180"/>
    </source>
</evidence>
<keyword evidence="3" id="KW-0677">Repeat</keyword>
<dbReference type="InterPro" id="IPR002355">
    <property type="entry name" value="Cu_oxidase_Cu_BS"/>
</dbReference>
<organism evidence="11 12">
    <name type="scientific">Cladonia borealis</name>
    <dbReference type="NCBI Taxonomy" id="184061"/>
    <lineage>
        <taxon>Eukaryota</taxon>
        <taxon>Fungi</taxon>
        <taxon>Dikarya</taxon>
        <taxon>Ascomycota</taxon>
        <taxon>Pezizomycotina</taxon>
        <taxon>Lecanoromycetes</taxon>
        <taxon>OSLEUM clade</taxon>
        <taxon>Lecanoromycetidae</taxon>
        <taxon>Lecanorales</taxon>
        <taxon>Lecanorineae</taxon>
        <taxon>Cladoniaceae</taxon>
        <taxon>Cladonia</taxon>
    </lineage>
</organism>
<feature type="domain" description="Plastocyanin-like" evidence="10">
    <location>
        <begin position="96"/>
        <end position="206"/>
    </location>
</feature>
<keyword evidence="12" id="KW-1185">Reference proteome</keyword>
<feature type="domain" description="Plastocyanin-like" evidence="9">
    <location>
        <begin position="457"/>
        <end position="573"/>
    </location>
</feature>
<proteinExistence type="inferred from homology"/>
<dbReference type="Proteomes" id="UP001166286">
    <property type="component" value="Unassembled WGS sequence"/>
</dbReference>
<keyword evidence="2" id="KW-0479">Metal-binding</keyword>
<evidence type="ECO:0000256" key="2">
    <source>
        <dbReference type="ARBA" id="ARBA00022723"/>
    </source>
</evidence>
<dbReference type="InterPro" id="IPR011707">
    <property type="entry name" value="Cu-oxidase-like_N"/>
</dbReference>
<keyword evidence="4" id="KW-0560">Oxidoreductase</keyword>
<evidence type="ECO:0000256" key="4">
    <source>
        <dbReference type="ARBA" id="ARBA00023002"/>
    </source>
</evidence>
<dbReference type="PROSITE" id="PS00080">
    <property type="entry name" value="MULTICOPPER_OXIDASE2"/>
    <property type="match status" value="1"/>
</dbReference>
<evidence type="ECO:0000259" key="9">
    <source>
        <dbReference type="Pfam" id="PF07731"/>
    </source>
</evidence>
<evidence type="ECO:0008006" key="13">
    <source>
        <dbReference type="Google" id="ProtNLM"/>
    </source>
</evidence>
<name>A0AA39U6H4_9LECA</name>
<dbReference type="SUPFAM" id="SSF49503">
    <property type="entry name" value="Cupredoxins"/>
    <property type="match status" value="3"/>
</dbReference>
<dbReference type="InterPro" id="IPR033138">
    <property type="entry name" value="Cu_oxidase_CS"/>
</dbReference>
<sequence>MTLILWEAVLLYSLTLISFASPTTLVANLSQSQTNGNSQLGTLSAPTLPEFLTNNPLPDGFPWGSKTASNSNPYEQSPTTGVIRNYNFVIERGYKAPDGVNKSVIMINGQIPGPTIEANWGDTIQVTVTNNITGPEEGTSLHWHGLLQTETPWFDGVPSVQQCPIAPGSTFTYSFKAGLYGTGWYHSHYSAQYADGLSGPMIIYGPPNAEYDIDLGPVFLTDLYHEPYFSIVESQETQNLPLDSHLFSDNNLINGKGNYSCSQAPPGTDCVPNAGLSKFNFQSGKTHLLRLINAGAEALQRFTIDGYEMTIIANDFVPVKPYNTTMVTLGVGQRSDILVQAIGEPTDAVWMRSDASEACSSSLNPHALAAIYYESANTTQAPTSTATTYNDTLCGNDPLESTVPFFSYSPLSPPATTQDINITLAYNETNYVQWYMNNSTFRANYDNPLLLLANQGNISYPTNPQWNVYNFGSNTSIRIVLYNYVEHVSHPMHLHGHNFWVVAEGVGQWDGTVNSINPQRRDTQMIQSAAGEDQPGYLVLEFNTDNPGVWPLHCHIAWHVSSGMYVNIMERPDDITETEIPDIMQQTCTDWAIYSAHDVVDQIDSGV</sequence>
<dbReference type="PANTHER" id="PTHR11709:SF145">
    <property type="entry name" value="LCC1"/>
    <property type="match status" value="1"/>
</dbReference>
<dbReference type="Pfam" id="PF00394">
    <property type="entry name" value="Cu-oxidase"/>
    <property type="match status" value="1"/>
</dbReference>
<dbReference type="PANTHER" id="PTHR11709">
    <property type="entry name" value="MULTI-COPPER OXIDASE"/>
    <property type="match status" value="1"/>
</dbReference>
<dbReference type="Pfam" id="PF07732">
    <property type="entry name" value="Cu-oxidase_3"/>
    <property type="match status" value="1"/>
</dbReference>
<dbReference type="CDD" id="cd13854">
    <property type="entry name" value="CuRO_1_MaLCC_like"/>
    <property type="match status" value="1"/>
</dbReference>
<dbReference type="EMBL" id="JAFEKC020000020">
    <property type="protein sequence ID" value="KAK0508856.1"/>
    <property type="molecule type" value="Genomic_DNA"/>
</dbReference>
<evidence type="ECO:0000256" key="7">
    <source>
        <dbReference type="SAM" id="SignalP"/>
    </source>
</evidence>
<dbReference type="GO" id="GO:0016491">
    <property type="term" value="F:oxidoreductase activity"/>
    <property type="evidence" value="ECO:0007669"/>
    <property type="project" value="UniProtKB-KW"/>
</dbReference>
<evidence type="ECO:0000256" key="3">
    <source>
        <dbReference type="ARBA" id="ARBA00022737"/>
    </source>
</evidence>
<keyword evidence="5" id="KW-0186">Copper</keyword>
<evidence type="ECO:0000313" key="12">
    <source>
        <dbReference type="Proteomes" id="UP001166286"/>
    </source>
</evidence>
<gene>
    <name evidence="11" type="ORF">JMJ35_009132</name>
</gene>
<evidence type="ECO:0000313" key="11">
    <source>
        <dbReference type="EMBL" id="KAK0508856.1"/>
    </source>
</evidence>
<dbReference type="GO" id="GO:0005507">
    <property type="term" value="F:copper ion binding"/>
    <property type="evidence" value="ECO:0007669"/>
    <property type="project" value="InterPro"/>
</dbReference>
<dbReference type="InterPro" id="IPR001117">
    <property type="entry name" value="Cu-oxidase_2nd"/>
</dbReference>
<evidence type="ECO:0000256" key="5">
    <source>
        <dbReference type="ARBA" id="ARBA00023008"/>
    </source>
</evidence>
<feature type="chain" id="PRO_5041307614" description="Multicopper oxidase" evidence="7">
    <location>
        <begin position="21"/>
        <end position="607"/>
    </location>
</feature>
<dbReference type="CDD" id="cd13901">
    <property type="entry name" value="CuRO_3_MaLCC_like"/>
    <property type="match status" value="1"/>
</dbReference>
<feature type="signal peptide" evidence="7">
    <location>
        <begin position="1"/>
        <end position="20"/>
    </location>
</feature>
<keyword evidence="6" id="KW-0325">Glycoprotein</keyword>
<reference evidence="11" key="1">
    <citation type="submission" date="2023-03" db="EMBL/GenBank/DDBJ databases">
        <title>Complete genome of Cladonia borealis.</title>
        <authorList>
            <person name="Park H."/>
        </authorList>
    </citation>
    <scope>NUCLEOTIDE SEQUENCE</scope>
    <source>
        <strain evidence="11">ANT050790</strain>
    </source>
</reference>
<evidence type="ECO:0000259" key="10">
    <source>
        <dbReference type="Pfam" id="PF07732"/>
    </source>
</evidence>
<comment type="caution">
    <text evidence="11">The sequence shown here is derived from an EMBL/GenBank/DDBJ whole genome shotgun (WGS) entry which is preliminary data.</text>
</comment>
<dbReference type="PROSITE" id="PS00079">
    <property type="entry name" value="MULTICOPPER_OXIDASE1"/>
    <property type="match status" value="1"/>
</dbReference>
<accession>A0AA39U6H4</accession>